<sequence length="137" mass="15960">MDKHTIFYDAECPICIREIALILEDNRAEYFKAVAIQGNEETLKQYGITAEDALTYLHILRNDGVMLGKMPAVRLMYRGFKGFALVKLANLPLLDRLADLIYPWFARNRYRFPAWLLPRPQCENGVCRIKPLERNLK</sequence>
<dbReference type="PANTHER" id="PTHR34290:SF2">
    <property type="entry name" value="OS04G0668800 PROTEIN"/>
    <property type="match status" value="1"/>
</dbReference>
<dbReference type="GO" id="GO:0015035">
    <property type="term" value="F:protein-disulfide reductase activity"/>
    <property type="evidence" value="ECO:0007669"/>
    <property type="project" value="InterPro"/>
</dbReference>
<dbReference type="PANTHER" id="PTHR34290">
    <property type="entry name" value="SI:CH73-390P7.2"/>
    <property type="match status" value="1"/>
</dbReference>
<reference evidence="1 2" key="1">
    <citation type="submission" date="2018-06" db="EMBL/GenBank/DDBJ databases">
        <authorList>
            <consortium name="Pathogen Informatics"/>
            <person name="Doyle S."/>
        </authorList>
    </citation>
    <scope>NUCLEOTIDE SEQUENCE [LARGE SCALE GENOMIC DNA]</scope>
    <source>
        <strain evidence="1 2">NCTC10660</strain>
    </source>
</reference>
<dbReference type="InterPro" id="IPR007263">
    <property type="entry name" value="DCC1-like"/>
</dbReference>
<dbReference type="InterPro" id="IPR044691">
    <property type="entry name" value="DCC1_Trx"/>
</dbReference>
<dbReference type="Pfam" id="PF04134">
    <property type="entry name" value="DCC1-like"/>
    <property type="match status" value="1"/>
</dbReference>
<dbReference type="RefSeq" id="WP_003770786.1">
    <property type="nucleotide sequence ID" value="NZ_CP031252.1"/>
</dbReference>
<protein>
    <submittedName>
        <fullName evidence="1">Protein of uncharacterized function, DUF393</fullName>
    </submittedName>
</protein>
<proteinExistence type="predicted"/>
<evidence type="ECO:0000313" key="1">
    <source>
        <dbReference type="EMBL" id="STZ66784.1"/>
    </source>
</evidence>
<name>A0A378TWI4_NEIEL</name>
<evidence type="ECO:0000313" key="2">
    <source>
        <dbReference type="Proteomes" id="UP000254927"/>
    </source>
</evidence>
<dbReference type="Proteomes" id="UP000254927">
    <property type="component" value="Unassembled WGS sequence"/>
</dbReference>
<dbReference type="GeneID" id="93351251"/>
<dbReference type="AlphaFoldDB" id="A0A378TWI4"/>
<organism evidence="1 2">
    <name type="scientific">Neisseria elongata</name>
    <dbReference type="NCBI Taxonomy" id="495"/>
    <lineage>
        <taxon>Bacteria</taxon>
        <taxon>Pseudomonadati</taxon>
        <taxon>Pseudomonadota</taxon>
        <taxon>Betaproteobacteria</taxon>
        <taxon>Neisseriales</taxon>
        <taxon>Neisseriaceae</taxon>
        <taxon>Neisseria</taxon>
    </lineage>
</organism>
<dbReference type="EMBL" id="UGQW01000001">
    <property type="protein sequence ID" value="STZ66784.1"/>
    <property type="molecule type" value="Genomic_DNA"/>
</dbReference>
<accession>A0A378TWI4</accession>
<gene>
    <name evidence="1" type="ORF">NCTC10660_00236</name>
</gene>